<dbReference type="AlphaFoldDB" id="A0A267HWL1"/>
<dbReference type="RefSeq" id="WP_095005672.1">
    <property type="nucleotide sequence ID" value="NZ_LHUG01000001.1"/>
</dbReference>
<organism evidence="2 3">
    <name type="scientific">Enterococcus canintestini</name>
    <dbReference type="NCBI Taxonomy" id="317010"/>
    <lineage>
        <taxon>Bacteria</taxon>
        <taxon>Bacillati</taxon>
        <taxon>Bacillota</taxon>
        <taxon>Bacilli</taxon>
        <taxon>Lactobacillales</taxon>
        <taxon>Enterococcaceae</taxon>
        <taxon>Enterococcus</taxon>
    </lineage>
</organism>
<accession>A0A267HWL1</accession>
<gene>
    <name evidence="2" type="ORF">AKL21_00300</name>
</gene>
<reference evidence="2 3" key="1">
    <citation type="submission" date="2015-08" db="EMBL/GenBank/DDBJ databases">
        <title>Enterococcus genome sequence.</title>
        <authorList>
            <person name="Acedo J.Z."/>
            <person name="Vederas J.C."/>
        </authorList>
    </citation>
    <scope>NUCLEOTIDE SEQUENCE [LARGE SCALE GENOMIC DNA]</scope>
    <source>
        <strain evidence="2 3">49</strain>
    </source>
</reference>
<proteinExistence type="predicted"/>
<sequence length="271" mass="31869">MSFKDVIYAENAKLQPDYLSNTDKKALFERSKYYILFQEIKTKLQPQLEQSEEIMGYLPMTNEGNSGMMTSGLMGMGYARNKQARNYVTTFHDTRGNRLLIFTSTRLIFLTVLDFFEMNHFSSFAYDKIKGITTKKWSIRYRDEKHQRQTVNWYFLDFAAGTKIFSEVLTEKEMMLFKNNWQNIEKMKSIPETRKVLRNQKMDMVFSNVKIWFSLLQGVNVLFIILAILLILAVLFMLGPGKTLFDAIGFPTYQFFYLPLASVFDMLLKIF</sequence>
<keyword evidence="1" id="KW-1133">Transmembrane helix</keyword>
<feature type="transmembrane region" description="Helical" evidence="1">
    <location>
        <begin position="211"/>
        <end position="238"/>
    </location>
</feature>
<keyword evidence="3" id="KW-1185">Reference proteome</keyword>
<name>A0A267HWL1_9ENTE</name>
<evidence type="ECO:0000313" key="3">
    <source>
        <dbReference type="Proteomes" id="UP000216797"/>
    </source>
</evidence>
<feature type="transmembrane region" description="Helical" evidence="1">
    <location>
        <begin position="250"/>
        <end position="268"/>
    </location>
</feature>
<evidence type="ECO:0000313" key="2">
    <source>
        <dbReference type="EMBL" id="PAB01990.1"/>
    </source>
</evidence>
<protein>
    <submittedName>
        <fullName evidence="2">Uncharacterized protein</fullName>
    </submittedName>
</protein>
<comment type="caution">
    <text evidence="2">The sequence shown here is derived from an EMBL/GenBank/DDBJ whole genome shotgun (WGS) entry which is preliminary data.</text>
</comment>
<keyword evidence="1" id="KW-0812">Transmembrane</keyword>
<dbReference type="Proteomes" id="UP000216797">
    <property type="component" value="Unassembled WGS sequence"/>
</dbReference>
<dbReference type="EMBL" id="LHUG01000001">
    <property type="protein sequence ID" value="PAB01990.1"/>
    <property type="molecule type" value="Genomic_DNA"/>
</dbReference>
<evidence type="ECO:0000256" key="1">
    <source>
        <dbReference type="SAM" id="Phobius"/>
    </source>
</evidence>
<keyword evidence="1" id="KW-0472">Membrane</keyword>